<dbReference type="GO" id="GO:0006367">
    <property type="term" value="P:transcription initiation at RNA polymerase II promoter"/>
    <property type="evidence" value="ECO:0007669"/>
    <property type="project" value="TreeGrafter"/>
</dbReference>
<keyword evidence="4" id="KW-0805">Transcription regulation</keyword>
<dbReference type="CDD" id="cd08049">
    <property type="entry name" value="TAF8"/>
    <property type="match status" value="1"/>
</dbReference>
<dbReference type="Pfam" id="PF07524">
    <property type="entry name" value="Bromo_TP"/>
    <property type="match status" value="1"/>
</dbReference>
<comment type="similarity">
    <text evidence="2">Belongs to the TAF8 family.</text>
</comment>
<keyword evidence="5" id="KW-0804">Transcription</keyword>
<dbReference type="EMBL" id="JARGDH010000002">
    <property type="protein sequence ID" value="KAL0275947.1"/>
    <property type="molecule type" value="Genomic_DNA"/>
</dbReference>
<dbReference type="InterPro" id="IPR006565">
    <property type="entry name" value="BTP"/>
</dbReference>
<evidence type="ECO:0000259" key="8">
    <source>
        <dbReference type="SMART" id="SM00576"/>
    </source>
</evidence>
<evidence type="ECO:0000313" key="9">
    <source>
        <dbReference type="EMBL" id="KAL0275947.1"/>
    </source>
</evidence>
<evidence type="ECO:0000256" key="7">
    <source>
        <dbReference type="SAM" id="MobiDB-lite"/>
    </source>
</evidence>
<dbReference type="InterPro" id="IPR009072">
    <property type="entry name" value="Histone-fold"/>
</dbReference>
<evidence type="ECO:0000256" key="6">
    <source>
        <dbReference type="ARBA" id="ARBA00023242"/>
    </source>
</evidence>
<dbReference type="InterPro" id="IPR037818">
    <property type="entry name" value="TAF8"/>
</dbReference>
<reference evidence="9" key="1">
    <citation type="journal article" date="2024" name="Gigascience">
        <title>Chromosome-level genome of the poultry shaft louse Menopon gallinae provides insight into the host-switching and adaptive evolution of parasitic lice.</title>
        <authorList>
            <person name="Xu Y."/>
            <person name="Ma L."/>
            <person name="Liu S."/>
            <person name="Liang Y."/>
            <person name="Liu Q."/>
            <person name="He Z."/>
            <person name="Tian L."/>
            <person name="Duan Y."/>
            <person name="Cai W."/>
            <person name="Li H."/>
            <person name="Song F."/>
        </authorList>
    </citation>
    <scope>NUCLEOTIDE SEQUENCE</scope>
    <source>
        <strain evidence="9">Cailab_2023a</strain>
    </source>
</reference>
<comment type="caution">
    <text evidence="9">The sequence shown here is derived from an EMBL/GenBank/DDBJ whole genome shotgun (WGS) entry which is preliminary data.</text>
</comment>
<evidence type="ECO:0000256" key="4">
    <source>
        <dbReference type="ARBA" id="ARBA00023015"/>
    </source>
</evidence>
<proteinExistence type="inferred from homology"/>
<evidence type="ECO:0000256" key="5">
    <source>
        <dbReference type="ARBA" id="ARBA00023163"/>
    </source>
</evidence>
<accession>A0AAW2I2R8</accession>
<dbReference type="SMART" id="SM00576">
    <property type="entry name" value="BTP"/>
    <property type="match status" value="1"/>
</dbReference>
<dbReference type="PANTHER" id="PTHR46469">
    <property type="entry name" value="TRANSCRIPTION INITIATION FACTOR TFIID SUBUNIT 8"/>
    <property type="match status" value="1"/>
</dbReference>
<dbReference type="Pfam" id="PF10406">
    <property type="entry name" value="TAF8_C"/>
    <property type="match status" value="1"/>
</dbReference>
<dbReference type="CDD" id="cd22918">
    <property type="entry name" value="HFD_TAF8"/>
    <property type="match status" value="1"/>
</dbReference>
<sequence>METVSGNARRKALVASVSSLLTELGFESAEKLALETLTEMFQGFITELGHSSRAYCELAGRTEPVIGDIVIALVGMGISVEGIDTHAKRQNRTIVQAPPVAAQPKQLSILQAGIKQTPPAHIPDYFPVFPDPHAYIRTPTHKQPVTEYEAIREKSAIQKRDLERALTRFVAKTGEQHSLFLTPDNNNIFPLIPCKAGHPAYLNALLPKDQVFDFEEFETSFRKSNSPVKTEEEDIENENKTEEPVKSSESESIDNPYLRPVKMPKKTNYRVSMFLTPFNDKQCHDFESKLNSSVKVL</sequence>
<dbReference type="AlphaFoldDB" id="A0AAW2I2R8"/>
<feature type="compositionally biased region" description="Basic and acidic residues" evidence="7">
    <location>
        <begin position="237"/>
        <end position="249"/>
    </location>
</feature>
<keyword evidence="6" id="KW-0539">Nucleus</keyword>
<organism evidence="9">
    <name type="scientific">Menopon gallinae</name>
    <name type="common">poultry shaft louse</name>
    <dbReference type="NCBI Taxonomy" id="328185"/>
    <lineage>
        <taxon>Eukaryota</taxon>
        <taxon>Metazoa</taxon>
        <taxon>Ecdysozoa</taxon>
        <taxon>Arthropoda</taxon>
        <taxon>Hexapoda</taxon>
        <taxon>Insecta</taxon>
        <taxon>Pterygota</taxon>
        <taxon>Neoptera</taxon>
        <taxon>Paraneoptera</taxon>
        <taxon>Psocodea</taxon>
        <taxon>Troctomorpha</taxon>
        <taxon>Phthiraptera</taxon>
        <taxon>Amblycera</taxon>
        <taxon>Menoponidae</taxon>
        <taxon>Menopon</taxon>
    </lineage>
</organism>
<evidence type="ECO:0000256" key="1">
    <source>
        <dbReference type="ARBA" id="ARBA00004123"/>
    </source>
</evidence>
<protein>
    <recommendedName>
        <fullName evidence="3">Transcription initiation factor TFIID subunit 8</fullName>
    </recommendedName>
</protein>
<dbReference type="GO" id="GO:0005669">
    <property type="term" value="C:transcription factor TFIID complex"/>
    <property type="evidence" value="ECO:0007669"/>
    <property type="project" value="InterPro"/>
</dbReference>
<dbReference type="InterPro" id="IPR019473">
    <property type="entry name" value="TFIID_su8_C"/>
</dbReference>
<dbReference type="PANTHER" id="PTHR46469:SF1">
    <property type="entry name" value="TRANSCRIPTION INITIATION FACTOR TFIID SUBUNIT 8"/>
    <property type="match status" value="1"/>
</dbReference>
<comment type="subcellular location">
    <subcellularLocation>
        <location evidence="1">Nucleus</location>
    </subcellularLocation>
</comment>
<evidence type="ECO:0000256" key="2">
    <source>
        <dbReference type="ARBA" id="ARBA00008767"/>
    </source>
</evidence>
<name>A0AAW2I2R8_9NEOP</name>
<feature type="region of interest" description="Disordered" evidence="7">
    <location>
        <begin position="223"/>
        <end position="259"/>
    </location>
</feature>
<feature type="domain" description="Bromodomain associated" evidence="8">
    <location>
        <begin position="6"/>
        <end position="82"/>
    </location>
</feature>
<evidence type="ECO:0000256" key="3">
    <source>
        <dbReference type="ARBA" id="ARBA00017307"/>
    </source>
</evidence>
<dbReference type="GO" id="GO:0046982">
    <property type="term" value="F:protein heterodimerization activity"/>
    <property type="evidence" value="ECO:0007669"/>
    <property type="project" value="InterPro"/>
</dbReference>
<gene>
    <name evidence="9" type="ORF">PYX00_003649</name>
</gene>
<dbReference type="Gene3D" id="1.10.20.10">
    <property type="entry name" value="Histone, subunit A"/>
    <property type="match status" value="1"/>
</dbReference>